<feature type="binding site" evidence="8">
    <location>
        <position position="208"/>
    </location>
    <ligand>
        <name>substrate</name>
    </ligand>
</feature>
<dbReference type="EMBL" id="FYEH01000002">
    <property type="protein sequence ID" value="SNB61150.1"/>
    <property type="molecule type" value="Genomic_DNA"/>
</dbReference>
<evidence type="ECO:0000256" key="5">
    <source>
        <dbReference type="ARBA" id="ARBA00022490"/>
    </source>
</evidence>
<dbReference type="GO" id="GO:0004807">
    <property type="term" value="F:triose-phosphate isomerase activity"/>
    <property type="evidence" value="ECO:0007669"/>
    <property type="project" value="UniProtKB-UniRule"/>
</dbReference>
<comment type="pathway">
    <text evidence="8 9">Carbohydrate degradation; glycolysis; D-glyceraldehyde 3-phosphate from glycerone phosphate: step 1/1.</text>
</comment>
<keyword evidence="11" id="KW-1185">Reference proteome</keyword>
<dbReference type="CDD" id="cd00311">
    <property type="entry name" value="TIM"/>
    <property type="match status" value="1"/>
</dbReference>
<organism evidence="10 11">
    <name type="scientific">Arboricoccus pini</name>
    <dbReference type="NCBI Taxonomy" id="1963835"/>
    <lineage>
        <taxon>Bacteria</taxon>
        <taxon>Pseudomonadati</taxon>
        <taxon>Pseudomonadota</taxon>
        <taxon>Alphaproteobacteria</taxon>
        <taxon>Geminicoccales</taxon>
        <taxon>Geminicoccaceae</taxon>
        <taxon>Arboricoccus</taxon>
    </lineage>
</organism>
<dbReference type="UniPathway" id="UPA01066"/>
<dbReference type="EC" id="5.3.1.1" evidence="8 9"/>
<dbReference type="InterPro" id="IPR000652">
    <property type="entry name" value="Triosephosphate_isomerase"/>
</dbReference>
<dbReference type="GO" id="GO:0006096">
    <property type="term" value="P:glycolytic process"/>
    <property type="evidence" value="ECO:0007669"/>
    <property type="project" value="UniProtKB-UniRule"/>
</dbReference>
<dbReference type="GO" id="GO:0006094">
    <property type="term" value="P:gluconeogenesis"/>
    <property type="evidence" value="ECO:0007669"/>
    <property type="project" value="UniProtKB-UniRule"/>
</dbReference>
<evidence type="ECO:0000256" key="8">
    <source>
        <dbReference type="HAMAP-Rule" id="MF_00147"/>
    </source>
</evidence>
<comment type="function">
    <text evidence="8">Involved in the gluconeogenesis. Catalyzes stereospecifically the conversion of dihydroxyacetone phosphate (DHAP) to D-glyceraldehyde-3-phosphate (G3P).</text>
</comment>
<dbReference type="InterPro" id="IPR022896">
    <property type="entry name" value="TrioseP_Isoase_bac/euk"/>
</dbReference>
<keyword evidence="6 8" id="KW-0324">Glycolysis</keyword>
<evidence type="ECO:0000313" key="11">
    <source>
        <dbReference type="Proteomes" id="UP000197065"/>
    </source>
</evidence>
<comment type="subcellular location">
    <subcellularLocation>
        <location evidence="8 9">Cytoplasm</location>
    </subcellularLocation>
</comment>
<dbReference type="PANTHER" id="PTHR21139:SF42">
    <property type="entry name" value="TRIOSEPHOSPHATE ISOMERASE"/>
    <property type="match status" value="1"/>
</dbReference>
<keyword evidence="4 8" id="KW-0312">Gluconeogenesis</keyword>
<feature type="binding site" evidence="8">
    <location>
        <begin position="229"/>
        <end position="230"/>
    </location>
    <ligand>
        <name>substrate</name>
    </ligand>
</feature>
<dbReference type="HAMAP" id="MF_00147_B">
    <property type="entry name" value="TIM_B"/>
    <property type="match status" value="1"/>
</dbReference>
<accession>A0A212QP01</accession>
<dbReference type="Pfam" id="PF00121">
    <property type="entry name" value="TIM"/>
    <property type="match status" value="1"/>
</dbReference>
<dbReference type="Gene3D" id="3.20.20.70">
    <property type="entry name" value="Aldolase class I"/>
    <property type="match status" value="1"/>
</dbReference>
<dbReference type="PROSITE" id="PS51440">
    <property type="entry name" value="TIM_2"/>
    <property type="match status" value="1"/>
</dbReference>
<comment type="catalytic activity">
    <reaction evidence="8 9">
        <text>D-glyceraldehyde 3-phosphate = dihydroxyacetone phosphate</text>
        <dbReference type="Rhea" id="RHEA:18585"/>
        <dbReference type="ChEBI" id="CHEBI:57642"/>
        <dbReference type="ChEBI" id="CHEBI:59776"/>
        <dbReference type="EC" id="5.3.1.1"/>
    </reaction>
</comment>
<dbReference type="SUPFAM" id="SSF51351">
    <property type="entry name" value="Triosephosphate isomerase (TIM)"/>
    <property type="match status" value="1"/>
</dbReference>
<evidence type="ECO:0000256" key="1">
    <source>
        <dbReference type="ARBA" id="ARBA00000148"/>
    </source>
</evidence>
<evidence type="ECO:0000256" key="4">
    <source>
        <dbReference type="ARBA" id="ARBA00022432"/>
    </source>
</evidence>
<feature type="active site" description="Proton acceptor" evidence="8">
    <location>
        <position position="164"/>
    </location>
</feature>
<name>A0A212QP01_9PROT</name>
<dbReference type="PROSITE" id="PS00171">
    <property type="entry name" value="TIM_1"/>
    <property type="match status" value="1"/>
</dbReference>
<comment type="catalytic activity">
    <reaction evidence="1">
        <text>L-erythrulose 1-phosphate = D-erythrulose 4-phosphate</text>
        <dbReference type="Rhea" id="RHEA:49588"/>
        <dbReference type="ChEBI" id="CHEBI:58002"/>
        <dbReference type="ChEBI" id="CHEBI:90796"/>
        <dbReference type="EC" id="5.3.1.33"/>
    </reaction>
</comment>
<feature type="active site" description="Electrophile" evidence="8">
    <location>
        <position position="94"/>
    </location>
</feature>
<evidence type="ECO:0000256" key="3">
    <source>
        <dbReference type="ARBA" id="ARBA00007422"/>
    </source>
</evidence>
<comment type="similarity">
    <text evidence="3 8 9">Belongs to the triosephosphate isomerase family.</text>
</comment>
<dbReference type="InterPro" id="IPR035990">
    <property type="entry name" value="TIM_sf"/>
</dbReference>
<comment type="pathway">
    <text evidence="8 9">Carbohydrate biosynthesis; gluconeogenesis.</text>
</comment>
<feature type="binding site" evidence="8">
    <location>
        <position position="170"/>
    </location>
    <ligand>
        <name>substrate</name>
    </ligand>
</feature>
<evidence type="ECO:0000256" key="7">
    <source>
        <dbReference type="ARBA" id="ARBA00023235"/>
    </source>
</evidence>
<keyword evidence="5 8" id="KW-0963">Cytoplasm</keyword>
<gene>
    <name evidence="8" type="primary">tpiA</name>
    <name evidence="10" type="ORF">SAMN07250955_102129</name>
</gene>
<dbReference type="OrthoDB" id="9809429at2"/>
<feature type="binding site" evidence="8">
    <location>
        <begin position="11"/>
        <end position="13"/>
    </location>
    <ligand>
        <name>substrate</name>
    </ligand>
</feature>
<keyword evidence="7 8" id="KW-0413">Isomerase</keyword>
<evidence type="ECO:0000256" key="6">
    <source>
        <dbReference type="ARBA" id="ARBA00023152"/>
    </source>
</evidence>
<proteinExistence type="inferred from homology"/>
<comment type="subunit">
    <text evidence="8 9">Homodimer.</text>
</comment>
<dbReference type="GO" id="GO:0019563">
    <property type="term" value="P:glycerol catabolic process"/>
    <property type="evidence" value="ECO:0007669"/>
    <property type="project" value="TreeGrafter"/>
</dbReference>
<reference evidence="10 11" key="1">
    <citation type="submission" date="2017-06" db="EMBL/GenBank/DDBJ databases">
        <authorList>
            <person name="Kim H.J."/>
            <person name="Triplett B.A."/>
        </authorList>
    </citation>
    <scope>NUCLEOTIDE SEQUENCE [LARGE SCALE GENOMIC DNA]</scope>
    <source>
        <strain evidence="10 11">B29T1</strain>
    </source>
</reference>
<sequence length="246" mass="25707">MSLERPIVFGNWKMNGLREDGLALARAVATAPGKGTLGIFPPATILREVILAVEGSNVIVGAQNAHSEDFGAFTGSISAPMIKDVGGTAVLLGHSECRHGLGEADADVWGKAEASARADLLTVICIGETDDERTAGRRDAVLRRQIDGSMPRGSDVSKLVVAYEPVWAIGTGKTPSESDIVSAHAFVRERLDAIFGRESRIPILYGGSVKAENAAAILALEGVDGVLVGGASLDAESFVRIFQAGQ</sequence>
<dbReference type="PANTHER" id="PTHR21139">
    <property type="entry name" value="TRIOSEPHOSPHATE ISOMERASE"/>
    <property type="match status" value="1"/>
</dbReference>
<dbReference type="NCBIfam" id="TIGR00419">
    <property type="entry name" value="tim"/>
    <property type="match status" value="1"/>
</dbReference>
<dbReference type="UniPathway" id="UPA00109">
    <property type="reaction ID" value="UER00189"/>
</dbReference>
<dbReference type="InterPro" id="IPR020861">
    <property type="entry name" value="Triosephosphate_isomerase_AS"/>
</dbReference>
<evidence type="ECO:0000256" key="2">
    <source>
        <dbReference type="ARBA" id="ARBA00004939"/>
    </source>
</evidence>
<evidence type="ECO:0000313" key="10">
    <source>
        <dbReference type="EMBL" id="SNB61150.1"/>
    </source>
</evidence>
<evidence type="ECO:0000256" key="9">
    <source>
        <dbReference type="RuleBase" id="RU363013"/>
    </source>
</evidence>
<dbReference type="AlphaFoldDB" id="A0A212QP01"/>
<dbReference type="GO" id="GO:0005829">
    <property type="term" value="C:cytosol"/>
    <property type="evidence" value="ECO:0007669"/>
    <property type="project" value="TreeGrafter"/>
</dbReference>
<dbReference type="Proteomes" id="UP000197065">
    <property type="component" value="Unassembled WGS sequence"/>
</dbReference>
<comment type="pathway">
    <text evidence="2">Carbohydrate metabolism; erythritol degradation.</text>
</comment>
<protein>
    <recommendedName>
        <fullName evidence="8 9">Triosephosphate isomerase</fullName>
        <shortName evidence="8">TIM</shortName>
        <shortName evidence="8">TPI</shortName>
        <ecNumber evidence="8 9">5.3.1.1</ecNumber>
    </recommendedName>
    <alternativeName>
        <fullName evidence="8">Triose-phosphate isomerase</fullName>
    </alternativeName>
</protein>
<dbReference type="InterPro" id="IPR013785">
    <property type="entry name" value="Aldolase_TIM"/>
</dbReference>
<dbReference type="RefSeq" id="WP_088560002.1">
    <property type="nucleotide sequence ID" value="NZ_FYEH01000002.1"/>
</dbReference>
<dbReference type="UniPathway" id="UPA00138"/>
<dbReference type="GO" id="GO:0046166">
    <property type="term" value="P:glyceraldehyde-3-phosphate biosynthetic process"/>
    <property type="evidence" value="ECO:0007669"/>
    <property type="project" value="TreeGrafter"/>
</dbReference>